<dbReference type="EMBL" id="BMCI01000016">
    <property type="protein sequence ID" value="GGC73283.1"/>
    <property type="molecule type" value="Genomic_DNA"/>
</dbReference>
<organism evidence="1 2">
    <name type="scientific">Haloferax sulfurifontis</name>
    <dbReference type="NCBI Taxonomy" id="255616"/>
    <lineage>
        <taxon>Archaea</taxon>
        <taxon>Methanobacteriati</taxon>
        <taxon>Methanobacteriota</taxon>
        <taxon>Stenosarchaea group</taxon>
        <taxon>Halobacteria</taxon>
        <taxon>Halobacteriales</taxon>
        <taxon>Haloferacaceae</taxon>
        <taxon>Haloferax</taxon>
    </lineage>
</organism>
<dbReference type="Proteomes" id="UP000646833">
    <property type="component" value="Unassembled WGS sequence"/>
</dbReference>
<reference evidence="1" key="1">
    <citation type="journal article" date="2014" name="Int. J. Syst. Evol. Microbiol.">
        <title>Complete genome sequence of Corynebacterium casei LMG S-19264T (=DSM 44701T), isolated from a smear-ripened cheese.</title>
        <authorList>
            <consortium name="US DOE Joint Genome Institute (JGI-PGF)"/>
            <person name="Walter F."/>
            <person name="Albersmeier A."/>
            <person name="Kalinowski J."/>
            <person name="Ruckert C."/>
        </authorList>
    </citation>
    <scope>NUCLEOTIDE SEQUENCE</scope>
    <source>
        <strain evidence="1">CCM 7217</strain>
    </source>
</reference>
<sequence>MYVLTQFGKSLGEVNIGGGLTYFLVDVISESAEDESVNVLPDSGDGVLRGVPTDDGYCGNCDCGPGGKYIGDI</sequence>
<name>A0A830E656_9EURY</name>
<accession>A0A830E656</accession>
<protein>
    <submittedName>
        <fullName evidence="1">Uncharacterized protein</fullName>
    </submittedName>
</protein>
<gene>
    <name evidence="1" type="ORF">GCM10007209_38990</name>
</gene>
<dbReference type="AlphaFoldDB" id="A0A830E656"/>
<evidence type="ECO:0000313" key="2">
    <source>
        <dbReference type="Proteomes" id="UP000646833"/>
    </source>
</evidence>
<evidence type="ECO:0000313" key="1">
    <source>
        <dbReference type="EMBL" id="GGC73283.1"/>
    </source>
</evidence>
<reference evidence="1" key="2">
    <citation type="submission" date="2020-09" db="EMBL/GenBank/DDBJ databases">
        <authorList>
            <person name="Sun Q."/>
            <person name="Sedlacek I."/>
        </authorList>
    </citation>
    <scope>NUCLEOTIDE SEQUENCE</scope>
    <source>
        <strain evidence="1">CCM 7217</strain>
    </source>
</reference>
<comment type="caution">
    <text evidence="1">The sequence shown here is derived from an EMBL/GenBank/DDBJ whole genome shotgun (WGS) entry which is preliminary data.</text>
</comment>
<proteinExistence type="predicted"/>